<name>A0ABW1H681_9ACTN</name>
<dbReference type="EMBL" id="JBHSQS010000007">
    <property type="protein sequence ID" value="MFC5924438.1"/>
    <property type="molecule type" value="Genomic_DNA"/>
</dbReference>
<gene>
    <name evidence="1" type="ORF">ACFQGL_13895</name>
</gene>
<accession>A0ABW1H681</accession>
<evidence type="ECO:0000313" key="2">
    <source>
        <dbReference type="Proteomes" id="UP001596226"/>
    </source>
</evidence>
<comment type="caution">
    <text evidence="1">The sequence shown here is derived from an EMBL/GenBank/DDBJ whole genome shotgun (WGS) entry which is preliminary data.</text>
</comment>
<keyword evidence="2" id="KW-1185">Reference proteome</keyword>
<reference evidence="2" key="1">
    <citation type="journal article" date="2019" name="Int. J. Syst. Evol. Microbiol.">
        <title>The Global Catalogue of Microorganisms (GCM) 10K type strain sequencing project: providing services to taxonomists for standard genome sequencing and annotation.</title>
        <authorList>
            <consortium name="The Broad Institute Genomics Platform"/>
            <consortium name="The Broad Institute Genome Sequencing Center for Infectious Disease"/>
            <person name="Wu L."/>
            <person name="Ma J."/>
        </authorList>
    </citation>
    <scope>NUCLEOTIDE SEQUENCE [LARGE SCALE GENOMIC DNA]</scope>
    <source>
        <strain evidence="2">CGMCC 4.7144</strain>
    </source>
</reference>
<organism evidence="1 2">
    <name type="scientific">Micromonospora vulcania</name>
    <dbReference type="NCBI Taxonomy" id="1441873"/>
    <lineage>
        <taxon>Bacteria</taxon>
        <taxon>Bacillati</taxon>
        <taxon>Actinomycetota</taxon>
        <taxon>Actinomycetes</taxon>
        <taxon>Micromonosporales</taxon>
        <taxon>Micromonosporaceae</taxon>
        <taxon>Micromonospora</taxon>
    </lineage>
</organism>
<protein>
    <submittedName>
        <fullName evidence="1">Uncharacterized protein</fullName>
    </submittedName>
</protein>
<dbReference type="Proteomes" id="UP001596226">
    <property type="component" value="Unassembled WGS sequence"/>
</dbReference>
<proteinExistence type="predicted"/>
<sequence>MELQLRMSDKARDFVEQILHEMLVRFPITRDEAVGRVNQAWGHLDHIGDKDLIFHESPDDWARTIYYGKDSRWWQGEDGLKPLPYESDA</sequence>
<dbReference type="RefSeq" id="WP_377511090.1">
    <property type="nucleotide sequence ID" value="NZ_JBHSQS010000007.1"/>
</dbReference>
<evidence type="ECO:0000313" key="1">
    <source>
        <dbReference type="EMBL" id="MFC5924438.1"/>
    </source>
</evidence>